<dbReference type="SUPFAM" id="SSF51445">
    <property type="entry name" value="(Trans)glycosidases"/>
    <property type="match status" value="1"/>
</dbReference>
<dbReference type="Gene3D" id="3.20.20.80">
    <property type="entry name" value="Glycosidases"/>
    <property type="match status" value="1"/>
</dbReference>
<evidence type="ECO:0000256" key="1">
    <source>
        <dbReference type="ARBA" id="ARBA00007806"/>
    </source>
</evidence>
<name>A0A820GTD0_9BILA</name>
<comment type="similarity">
    <text evidence="1 2">Belongs to the glycosyl hydrolase 31 family.</text>
</comment>
<keyword evidence="2" id="KW-0326">Glycosidase</keyword>
<sequence length="132" mass="15039">MHDADFPVDIQWTDIDTMDSHLDFTYDNKTFHGLPELIRTMKAEGKHYVNIIDPGISSTQPPGTYPPYDEGLKQGIFITKYNSTEPIVGEVWPGPTVFPDFTNPKTVEWWTKLLGAYHEIIPVDGMWIVSVL</sequence>
<dbReference type="AlphaFoldDB" id="A0A820GTD0"/>
<evidence type="ECO:0000313" key="5">
    <source>
        <dbReference type="Proteomes" id="UP000663823"/>
    </source>
</evidence>
<dbReference type="PANTHER" id="PTHR22762">
    <property type="entry name" value="ALPHA-GLUCOSIDASE"/>
    <property type="match status" value="1"/>
</dbReference>
<feature type="domain" description="Glycoside hydrolase family 31 TIM barrel" evidence="3">
    <location>
        <begin position="1"/>
        <end position="128"/>
    </location>
</feature>
<dbReference type="GO" id="GO:0004558">
    <property type="term" value="F:alpha-1,4-glucosidase activity"/>
    <property type="evidence" value="ECO:0007669"/>
    <property type="project" value="TreeGrafter"/>
</dbReference>
<dbReference type="Pfam" id="PF01055">
    <property type="entry name" value="Glyco_hydro_31_2nd"/>
    <property type="match status" value="1"/>
</dbReference>
<evidence type="ECO:0000259" key="3">
    <source>
        <dbReference type="Pfam" id="PF01055"/>
    </source>
</evidence>
<dbReference type="InterPro" id="IPR017853">
    <property type="entry name" value="GH"/>
</dbReference>
<dbReference type="Proteomes" id="UP000663823">
    <property type="component" value="Unassembled WGS sequence"/>
</dbReference>
<accession>A0A820GTD0</accession>
<keyword evidence="2" id="KW-0378">Hydrolase</keyword>
<organism evidence="4 5">
    <name type="scientific">Rotaria sordida</name>
    <dbReference type="NCBI Taxonomy" id="392033"/>
    <lineage>
        <taxon>Eukaryota</taxon>
        <taxon>Metazoa</taxon>
        <taxon>Spiralia</taxon>
        <taxon>Gnathifera</taxon>
        <taxon>Rotifera</taxon>
        <taxon>Eurotatoria</taxon>
        <taxon>Bdelloidea</taxon>
        <taxon>Philodinida</taxon>
        <taxon>Philodinidae</taxon>
        <taxon>Rotaria</taxon>
    </lineage>
</organism>
<dbReference type="GO" id="GO:0005975">
    <property type="term" value="P:carbohydrate metabolic process"/>
    <property type="evidence" value="ECO:0007669"/>
    <property type="project" value="InterPro"/>
</dbReference>
<dbReference type="EMBL" id="CAJOAX010041850">
    <property type="protein sequence ID" value="CAF4283841.1"/>
    <property type="molecule type" value="Genomic_DNA"/>
</dbReference>
<protein>
    <recommendedName>
        <fullName evidence="3">Glycoside hydrolase family 31 TIM barrel domain-containing protein</fullName>
    </recommendedName>
</protein>
<reference evidence="4" key="1">
    <citation type="submission" date="2021-02" db="EMBL/GenBank/DDBJ databases">
        <authorList>
            <person name="Nowell W R."/>
        </authorList>
    </citation>
    <scope>NUCLEOTIDE SEQUENCE</scope>
</reference>
<evidence type="ECO:0000313" key="4">
    <source>
        <dbReference type="EMBL" id="CAF4283841.1"/>
    </source>
</evidence>
<dbReference type="InterPro" id="IPR000322">
    <property type="entry name" value="Glyco_hydro_31_TIM"/>
</dbReference>
<comment type="caution">
    <text evidence="4">The sequence shown here is derived from an EMBL/GenBank/DDBJ whole genome shotgun (WGS) entry which is preliminary data.</text>
</comment>
<dbReference type="PANTHER" id="PTHR22762:SF131">
    <property type="entry name" value="GLYCOSIDE HYDROLASE FAMILY 31 N-TERMINAL DOMAIN-CONTAINING PROTEIN"/>
    <property type="match status" value="1"/>
</dbReference>
<evidence type="ECO:0000256" key="2">
    <source>
        <dbReference type="RuleBase" id="RU361185"/>
    </source>
</evidence>
<gene>
    <name evidence="4" type="ORF">OTI717_LOCUS41504</name>
</gene>
<proteinExistence type="inferred from homology"/>